<keyword evidence="7" id="KW-1185">Reference proteome</keyword>
<comment type="caution">
    <text evidence="6">The sequence shown here is derived from an EMBL/GenBank/DDBJ whole genome shotgun (WGS) entry which is preliminary data.</text>
</comment>
<gene>
    <name evidence="6" type="ORF">ACKI18_45185</name>
</gene>
<dbReference type="RefSeq" id="WP_409124276.1">
    <property type="nucleotide sequence ID" value="NZ_JBJVNI010000042.1"/>
</dbReference>
<dbReference type="PROSITE" id="PS01124">
    <property type="entry name" value="HTH_ARAC_FAMILY_2"/>
    <property type="match status" value="1"/>
</dbReference>
<evidence type="ECO:0000256" key="1">
    <source>
        <dbReference type="ARBA" id="ARBA00023015"/>
    </source>
</evidence>
<dbReference type="InterPro" id="IPR018060">
    <property type="entry name" value="HTH_AraC"/>
</dbReference>
<dbReference type="InterPro" id="IPR050204">
    <property type="entry name" value="AraC_XylS_family_regulators"/>
</dbReference>
<feature type="region of interest" description="Disordered" evidence="4">
    <location>
        <begin position="132"/>
        <end position="174"/>
    </location>
</feature>
<feature type="domain" description="HTH araC/xylS-type" evidence="5">
    <location>
        <begin position="217"/>
        <end position="315"/>
    </location>
</feature>
<feature type="compositionally biased region" description="Low complexity" evidence="4">
    <location>
        <begin position="164"/>
        <end position="174"/>
    </location>
</feature>
<accession>A0ABW9I7M0</accession>
<sequence length="317" mass="34806">MAAPQDTRGIVDPVTLLTHVHFRRHLPAPPLRPYIDRYWLIDWDLPTPYTSRVIPHPAVNITFQWDEHKGAPYAELTGIPRGLYTRTLTGRGRVCGVKFRPGAIRAFAPGVAAGWWTGRVLPLDEAIEEAGHKAASEAAPAPEAARKATVRSTAQPKAVRDATRTPPRQTAPRTPLAHLLPALDLTAPRDDATRVAALDAHFLALPLTPDPQIPLATRLVAEIRANRELRRVSDVADAAALSPRSLQRLFATHVGVTPKWTILRYRLHEALDEATHTPTPDWPTLAADLGYADQSHLIRAFTKTLGVPPEAYVQALA</sequence>
<dbReference type="PANTHER" id="PTHR46796">
    <property type="entry name" value="HTH-TYPE TRANSCRIPTIONAL ACTIVATOR RHAS-RELATED"/>
    <property type="match status" value="1"/>
</dbReference>
<evidence type="ECO:0000256" key="2">
    <source>
        <dbReference type="ARBA" id="ARBA00023125"/>
    </source>
</evidence>
<organism evidence="6 7">
    <name type="scientific">Streptomyces niveiscabiei</name>
    <dbReference type="NCBI Taxonomy" id="164115"/>
    <lineage>
        <taxon>Bacteria</taxon>
        <taxon>Bacillati</taxon>
        <taxon>Actinomycetota</taxon>
        <taxon>Actinomycetes</taxon>
        <taxon>Kitasatosporales</taxon>
        <taxon>Streptomycetaceae</taxon>
        <taxon>Streptomyces</taxon>
    </lineage>
</organism>
<keyword evidence="1" id="KW-0805">Transcription regulation</keyword>
<dbReference type="InterPro" id="IPR009057">
    <property type="entry name" value="Homeodomain-like_sf"/>
</dbReference>
<evidence type="ECO:0000313" key="6">
    <source>
        <dbReference type="EMBL" id="MFM9615861.1"/>
    </source>
</evidence>
<keyword evidence="3" id="KW-0804">Transcription</keyword>
<proteinExistence type="predicted"/>
<dbReference type="Pfam" id="PF12833">
    <property type="entry name" value="HTH_18"/>
    <property type="match status" value="1"/>
</dbReference>
<dbReference type="EMBL" id="JBJVNI010000042">
    <property type="protein sequence ID" value="MFM9615861.1"/>
    <property type="molecule type" value="Genomic_DNA"/>
</dbReference>
<evidence type="ECO:0000313" key="7">
    <source>
        <dbReference type="Proteomes" id="UP001631957"/>
    </source>
</evidence>
<dbReference type="InterPro" id="IPR046532">
    <property type="entry name" value="DUF6597"/>
</dbReference>
<dbReference type="Proteomes" id="UP001631957">
    <property type="component" value="Unassembled WGS sequence"/>
</dbReference>
<dbReference type="SMART" id="SM00342">
    <property type="entry name" value="HTH_ARAC"/>
    <property type="match status" value="1"/>
</dbReference>
<dbReference type="Gene3D" id="1.10.10.60">
    <property type="entry name" value="Homeodomain-like"/>
    <property type="match status" value="1"/>
</dbReference>
<name>A0ABW9I7M0_9ACTN</name>
<protein>
    <submittedName>
        <fullName evidence="6">DUF6597 domain-containing transcriptional factor</fullName>
    </submittedName>
</protein>
<dbReference type="Pfam" id="PF20240">
    <property type="entry name" value="DUF6597"/>
    <property type="match status" value="1"/>
</dbReference>
<evidence type="ECO:0000259" key="5">
    <source>
        <dbReference type="PROSITE" id="PS01124"/>
    </source>
</evidence>
<evidence type="ECO:0000256" key="3">
    <source>
        <dbReference type="ARBA" id="ARBA00023163"/>
    </source>
</evidence>
<keyword evidence="2" id="KW-0238">DNA-binding</keyword>
<evidence type="ECO:0000256" key="4">
    <source>
        <dbReference type="SAM" id="MobiDB-lite"/>
    </source>
</evidence>
<reference evidence="6 7" key="1">
    <citation type="submission" date="2024-12" db="EMBL/GenBank/DDBJ databases">
        <title>Forecasting of Potato common scab and diversities of Pathogenic streptomyces spp. in china.</title>
        <authorList>
            <person name="Handique U."/>
            <person name="Wu J."/>
        </authorList>
    </citation>
    <scope>NUCLEOTIDE SEQUENCE [LARGE SCALE GENOMIC DNA]</scope>
    <source>
        <strain evidence="6 7">ZRIMU1530</strain>
    </source>
</reference>
<dbReference type="SUPFAM" id="SSF46689">
    <property type="entry name" value="Homeodomain-like"/>
    <property type="match status" value="1"/>
</dbReference>